<gene>
    <name evidence="1" type="ORF">SEV965_LOCUS34404</name>
</gene>
<name>A0A815QPD1_9BILA</name>
<accession>A0A815QPD1</accession>
<comment type="caution">
    <text evidence="1">The sequence shown here is derived from an EMBL/GenBank/DDBJ whole genome shotgun (WGS) entry which is preliminary data.</text>
</comment>
<dbReference type="Proteomes" id="UP000663889">
    <property type="component" value="Unassembled WGS sequence"/>
</dbReference>
<sequence length="12" mass="1515">MNEIRPRTIRDN</sequence>
<protein>
    <submittedName>
        <fullName evidence="1">Uncharacterized protein</fullName>
    </submittedName>
</protein>
<feature type="non-terminal residue" evidence="1">
    <location>
        <position position="12"/>
    </location>
</feature>
<organism evidence="1 2">
    <name type="scientific">Rotaria sordida</name>
    <dbReference type="NCBI Taxonomy" id="392033"/>
    <lineage>
        <taxon>Eukaryota</taxon>
        <taxon>Metazoa</taxon>
        <taxon>Spiralia</taxon>
        <taxon>Gnathifera</taxon>
        <taxon>Rotifera</taxon>
        <taxon>Eurotatoria</taxon>
        <taxon>Bdelloidea</taxon>
        <taxon>Philodinida</taxon>
        <taxon>Philodinidae</taxon>
        <taxon>Rotaria</taxon>
    </lineage>
</organism>
<evidence type="ECO:0000313" key="1">
    <source>
        <dbReference type="EMBL" id="CAF1465949.1"/>
    </source>
</evidence>
<evidence type="ECO:0000313" key="2">
    <source>
        <dbReference type="Proteomes" id="UP000663889"/>
    </source>
</evidence>
<proteinExistence type="predicted"/>
<reference evidence="1" key="1">
    <citation type="submission" date="2021-02" db="EMBL/GenBank/DDBJ databases">
        <authorList>
            <person name="Nowell W R."/>
        </authorList>
    </citation>
    <scope>NUCLEOTIDE SEQUENCE</scope>
</reference>
<dbReference type="EMBL" id="CAJNOU010005087">
    <property type="protein sequence ID" value="CAF1465949.1"/>
    <property type="molecule type" value="Genomic_DNA"/>
</dbReference>